<name>A0A316A609_9ACTN</name>
<feature type="transmembrane region" description="Helical" evidence="17">
    <location>
        <begin position="222"/>
        <end position="244"/>
    </location>
</feature>
<evidence type="ECO:0000313" key="19">
    <source>
        <dbReference type="Proteomes" id="UP000245469"/>
    </source>
</evidence>
<dbReference type="AlphaFoldDB" id="A0A316A609"/>
<evidence type="ECO:0000256" key="12">
    <source>
        <dbReference type="ARBA" id="ARBA00023251"/>
    </source>
</evidence>
<evidence type="ECO:0000313" key="18">
    <source>
        <dbReference type="EMBL" id="PWJ52949.1"/>
    </source>
</evidence>
<evidence type="ECO:0000256" key="7">
    <source>
        <dbReference type="ARBA" id="ARBA00022801"/>
    </source>
</evidence>
<reference evidence="18 19" key="1">
    <citation type="submission" date="2018-03" db="EMBL/GenBank/DDBJ databases">
        <title>Genomic Encyclopedia of Archaeal and Bacterial Type Strains, Phase II (KMG-II): from individual species to whole genera.</title>
        <authorList>
            <person name="Goeker M."/>
        </authorList>
    </citation>
    <scope>NUCLEOTIDE SEQUENCE [LARGE SCALE GENOMIC DNA]</scope>
    <source>
        <strain evidence="18 19">DSM 44889</strain>
    </source>
</reference>
<evidence type="ECO:0000256" key="13">
    <source>
        <dbReference type="ARBA" id="ARBA00023316"/>
    </source>
</evidence>
<dbReference type="EC" id="3.6.1.27" evidence="3 17"/>
<comment type="catalytic activity">
    <reaction evidence="16 17">
        <text>di-trans,octa-cis-undecaprenyl diphosphate + H2O = di-trans,octa-cis-undecaprenyl phosphate + phosphate + H(+)</text>
        <dbReference type="Rhea" id="RHEA:28094"/>
        <dbReference type="ChEBI" id="CHEBI:15377"/>
        <dbReference type="ChEBI" id="CHEBI:15378"/>
        <dbReference type="ChEBI" id="CHEBI:43474"/>
        <dbReference type="ChEBI" id="CHEBI:58405"/>
        <dbReference type="ChEBI" id="CHEBI:60392"/>
        <dbReference type="EC" id="3.6.1.27"/>
    </reaction>
</comment>
<dbReference type="GO" id="GO:0046677">
    <property type="term" value="P:response to antibiotic"/>
    <property type="evidence" value="ECO:0007669"/>
    <property type="project" value="UniProtKB-UniRule"/>
</dbReference>
<dbReference type="Proteomes" id="UP000245469">
    <property type="component" value="Unassembled WGS sequence"/>
</dbReference>
<keyword evidence="8 17" id="KW-0133">Cell shape</keyword>
<feature type="transmembrane region" description="Helical" evidence="17">
    <location>
        <begin position="118"/>
        <end position="136"/>
    </location>
</feature>
<dbReference type="InterPro" id="IPR003824">
    <property type="entry name" value="UppP"/>
</dbReference>
<keyword evidence="7 17" id="KW-0378">Hydrolase</keyword>
<keyword evidence="11 17" id="KW-0472">Membrane</keyword>
<dbReference type="GO" id="GO:0009252">
    <property type="term" value="P:peptidoglycan biosynthetic process"/>
    <property type="evidence" value="ECO:0007669"/>
    <property type="project" value="UniProtKB-KW"/>
</dbReference>
<dbReference type="GO" id="GO:0005886">
    <property type="term" value="C:plasma membrane"/>
    <property type="evidence" value="ECO:0007669"/>
    <property type="project" value="UniProtKB-SubCell"/>
</dbReference>
<proteinExistence type="inferred from homology"/>
<keyword evidence="5 17" id="KW-1003">Cell membrane</keyword>
<dbReference type="RefSeq" id="WP_109774998.1">
    <property type="nucleotide sequence ID" value="NZ_QGDQ01000016.1"/>
</dbReference>
<accession>A0A316A609</accession>
<evidence type="ECO:0000256" key="6">
    <source>
        <dbReference type="ARBA" id="ARBA00022692"/>
    </source>
</evidence>
<dbReference type="HAMAP" id="MF_01006">
    <property type="entry name" value="Undec_diphosphatase"/>
    <property type="match status" value="1"/>
</dbReference>
<dbReference type="GO" id="GO:0008360">
    <property type="term" value="P:regulation of cell shape"/>
    <property type="evidence" value="ECO:0007669"/>
    <property type="project" value="UniProtKB-KW"/>
</dbReference>
<comment type="function">
    <text evidence="17">Catalyzes the dephosphorylation of undecaprenyl diphosphate (UPP). Confers resistance to bacitracin.</text>
</comment>
<organism evidence="18 19">
    <name type="scientific">Quadrisphaera granulorum</name>
    <dbReference type="NCBI Taxonomy" id="317664"/>
    <lineage>
        <taxon>Bacteria</taxon>
        <taxon>Bacillati</taxon>
        <taxon>Actinomycetota</taxon>
        <taxon>Actinomycetes</taxon>
        <taxon>Kineosporiales</taxon>
        <taxon>Kineosporiaceae</taxon>
        <taxon>Quadrisphaera</taxon>
    </lineage>
</organism>
<keyword evidence="10 17" id="KW-1133">Transmembrane helix</keyword>
<keyword evidence="12 17" id="KW-0046">Antibiotic resistance</keyword>
<evidence type="ECO:0000256" key="2">
    <source>
        <dbReference type="ARBA" id="ARBA00010621"/>
    </source>
</evidence>
<dbReference type="GO" id="GO:0050380">
    <property type="term" value="F:undecaprenyl-diphosphatase activity"/>
    <property type="evidence" value="ECO:0007669"/>
    <property type="project" value="UniProtKB-UniRule"/>
</dbReference>
<dbReference type="PANTHER" id="PTHR30622">
    <property type="entry name" value="UNDECAPRENYL-DIPHOSPHATASE"/>
    <property type="match status" value="1"/>
</dbReference>
<evidence type="ECO:0000256" key="4">
    <source>
        <dbReference type="ARBA" id="ARBA00021581"/>
    </source>
</evidence>
<evidence type="ECO:0000256" key="1">
    <source>
        <dbReference type="ARBA" id="ARBA00004651"/>
    </source>
</evidence>
<evidence type="ECO:0000256" key="8">
    <source>
        <dbReference type="ARBA" id="ARBA00022960"/>
    </source>
</evidence>
<evidence type="ECO:0000256" key="14">
    <source>
        <dbReference type="ARBA" id="ARBA00032707"/>
    </source>
</evidence>
<evidence type="ECO:0000256" key="9">
    <source>
        <dbReference type="ARBA" id="ARBA00022984"/>
    </source>
</evidence>
<dbReference type="NCBIfam" id="NF001392">
    <property type="entry name" value="PRK00281.2-1"/>
    <property type="match status" value="1"/>
</dbReference>
<dbReference type="PANTHER" id="PTHR30622:SF3">
    <property type="entry name" value="UNDECAPRENYL-DIPHOSPHATASE"/>
    <property type="match status" value="1"/>
</dbReference>
<comment type="subcellular location">
    <subcellularLocation>
        <location evidence="1 17">Cell membrane</location>
        <topology evidence="1 17">Multi-pass membrane protein</topology>
    </subcellularLocation>
</comment>
<evidence type="ECO:0000256" key="11">
    <source>
        <dbReference type="ARBA" id="ARBA00023136"/>
    </source>
</evidence>
<evidence type="ECO:0000256" key="15">
    <source>
        <dbReference type="ARBA" id="ARBA00032932"/>
    </source>
</evidence>
<evidence type="ECO:0000256" key="5">
    <source>
        <dbReference type="ARBA" id="ARBA00022475"/>
    </source>
</evidence>
<dbReference type="NCBIfam" id="TIGR00753">
    <property type="entry name" value="undec_PP_bacA"/>
    <property type="match status" value="1"/>
</dbReference>
<evidence type="ECO:0000256" key="17">
    <source>
        <dbReference type="HAMAP-Rule" id="MF_01006"/>
    </source>
</evidence>
<evidence type="ECO:0000256" key="16">
    <source>
        <dbReference type="ARBA" id="ARBA00047594"/>
    </source>
</evidence>
<keyword evidence="13 17" id="KW-0961">Cell wall biogenesis/degradation</keyword>
<dbReference type="Pfam" id="PF02673">
    <property type="entry name" value="BacA"/>
    <property type="match status" value="1"/>
</dbReference>
<comment type="similarity">
    <text evidence="2 17">Belongs to the UppP family.</text>
</comment>
<comment type="caution">
    <text evidence="18">The sequence shown here is derived from an EMBL/GenBank/DDBJ whole genome shotgun (WGS) entry which is preliminary data.</text>
</comment>
<feature type="transmembrane region" description="Helical" evidence="17">
    <location>
        <begin position="88"/>
        <end position="112"/>
    </location>
</feature>
<comment type="miscellaneous">
    <text evidence="17">Bacitracin is thought to be involved in the inhibition of peptidoglycan synthesis by sequestering undecaprenyl diphosphate, thereby reducing the pool of lipid carrier available.</text>
</comment>
<evidence type="ECO:0000256" key="10">
    <source>
        <dbReference type="ARBA" id="ARBA00022989"/>
    </source>
</evidence>
<sequence length="278" mass="30061">MEWWHAVLLGAVEGITEFLPVSSTGHLTILEKLLGYTIDDPDITAFTVIIQSGAVLATLLYLRRDIVRLIAAFLDGLRYPQARKNADWRMAIGVIVGSIPIGIIGFLFSDFIETTLRSLWVVGIALIGWSFVMLYADRTAKQHRPESSVTWRDTLSIGIVQCLALVPGVSRSGATMSIGLVLGLNRVTVTRLSFFLSIPALTAASLYQGISAAPQISSGIGWGNTLLATAVSFVVAYFTVDWLLKFIARHSYSVFIVYRIIAGAVVLALVGTGVVSAT</sequence>
<dbReference type="GO" id="GO:0071555">
    <property type="term" value="P:cell wall organization"/>
    <property type="evidence" value="ECO:0007669"/>
    <property type="project" value="UniProtKB-KW"/>
</dbReference>
<protein>
    <recommendedName>
        <fullName evidence="4 17">Undecaprenyl-diphosphatase</fullName>
        <ecNumber evidence="3 17">3.6.1.27</ecNumber>
    </recommendedName>
    <alternativeName>
        <fullName evidence="15 17">Bacitracin resistance protein</fullName>
    </alternativeName>
    <alternativeName>
        <fullName evidence="14 17">Undecaprenyl pyrophosphate phosphatase</fullName>
    </alternativeName>
</protein>
<feature type="transmembrane region" description="Helical" evidence="17">
    <location>
        <begin position="256"/>
        <end position="277"/>
    </location>
</feature>
<feature type="transmembrane region" description="Helical" evidence="17">
    <location>
        <begin position="192"/>
        <end position="210"/>
    </location>
</feature>
<evidence type="ECO:0000256" key="3">
    <source>
        <dbReference type="ARBA" id="ARBA00012374"/>
    </source>
</evidence>
<keyword evidence="19" id="KW-1185">Reference proteome</keyword>
<gene>
    <name evidence="17" type="primary">uppP</name>
    <name evidence="18" type="ORF">BXY45_11685</name>
</gene>
<keyword evidence="6 17" id="KW-0812">Transmembrane</keyword>
<keyword evidence="9 17" id="KW-0573">Peptidoglycan synthesis</keyword>
<feature type="transmembrane region" description="Helical" evidence="17">
    <location>
        <begin position="43"/>
        <end position="62"/>
    </location>
</feature>
<dbReference type="EMBL" id="QGDQ01000016">
    <property type="protein sequence ID" value="PWJ52949.1"/>
    <property type="molecule type" value="Genomic_DNA"/>
</dbReference>
<dbReference type="OrthoDB" id="9808289at2"/>